<name>A0A1S3IB44_LINAN</name>
<feature type="signal peptide" evidence="1">
    <location>
        <begin position="1"/>
        <end position="26"/>
    </location>
</feature>
<reference evidence="3" key="1">
    <citation type="submission" date="2025-08" db="UniProtKB">
        <authorList>
            <consortium name="RefSeq"/>
        </authorList>
    </citation>
    <scope>IDENTIFICATION</scope>
    <source>
        <tissue evidence="3">Gonads</tissue>
    </source>
</reference>
<accession>A0A1S3IB44</accession>
<keyword evidence="2" id="KW-1185">Reference proteome</keyword>
<proteinExistence type="predicted"/>
<protein>
    <submittedName>
        <fullName evidence="3">Uncharacterized protein LOC106162677</fullName>
    </submittedName>
</protein>
<organism evidence="2 3">
    <name type="scientific">Lingula anatina</name>
    <name type="common">Brachiopod</name>
    <name type="synonym">Lingula unguis</name>
    <dbReference type="NCBI Taxonomy" id="7574"/>
    <lineage>
        <taxon>Eukaryota</taxon>
        <taxon>Metazoa</taxon>
        <taxon>Spiralia</taxon>
        <taxon>Lophotrochozoa</taxon>
        <taxon>Brachiopoda</taxon>
        <taxon>Linguliformea</taxon>
        <taxon>Lingulata</taxon>
        <taxon>Lingulida</taxon>
        <taxon>Linguloidea</taxon>
        <taxon>Lingulidae</taxon>
        <taxon>Lingula</taxon>
    </lineage>
</organism>
<gene>
    <name evidence="3" type="primary">LOC106162677</name>
</gene>
<keyword evidence="1" id="KW-0732">Signal</keyword>
<dbReference type="GeneID" id="106162677"/>
<evidence type="ECO:0000313" key="3">
    <source>
        <dbReference type="RefSeq" id="XP_013395482.1"/>
    </source>
</evidence>
<evidence type="ECO:0000313" key="2">
    <source>
        <dbReference type="Proteomes" id="UP000085678"/>
    </source>
</evidence>
<dbReference type="Proteomes" id="UP000085678">
    <property type="component" value="Unplaced"/>
</dbReference>
<feature type="chain" id="PRO_5010175294" evidence="1">
    <location>
        <begin position="27"/>
        <end position="205"/>
    </location>
</feature>
<dbReference type="KEGG" id="lak:106162677"/>
<sequence>MSREHQYKMAASVIFALYAIVTVVDAANPSHSVSSIWRRNSETGSRHGMSSIWRKRGRNNLSAIWKKDDAASNSAEADVTDRIWLTPISHVADDDNLQAPAGYEGATREDNDVEKRGRNTMSIWKKMSPYKAYSAIWKRNQDSSNFYFQRPLRKSINREAKCKSNAIHFDFCFLCGADCEDAGVYYDCCAGQKLAVDFCKKWLLK</sequence>
<dbReference type="AlphaFoldDB" id="A0A1S3IB44"/>
<dbReference type="RefSeq" id="XP_013395482.1">
    <property type="nucleotide sequence ID" value="XM_013540028.1"/>
</dbReference>
<dbReference type="InParanoid" id="A0A1S3IB44"/>
<evidence type="ECO:0000256" key="1">
    <source>
        <dbReference type="SAM" id="SignalP"/>
    </source>
</evidence>